<proteinExistence type="predicted"/>
<reference evidence="1" key="1">
    <citation type="journal article" date="2016" name="Proc. Natl. Acad. Sci. U.S.A.">
        <title>Lipid metabolic changes in an early divergent fungus govern the establishment of a mutualistic symbiosis with endobacteria.</title>
        <authorList>
            <person name="Lastovetsky O.A."/>
            <person name="Gaspar M.L."/>
            <person name="Mondo S.J."/>
            <person name="LaButti K.M."/>
            <person name="Sandor L."/>
            <person name="Grigoriev I.V."/>
            <person name="Henry S.A."/>
            <person name="Pawlowska T.E."/>
        </authorList>
    </citation>
    <scope>NUCLEOTIDE SEQUENCE [LARGE SCALE GENOMIC DNA]</scope>
    <source>
        <strain evidence="1">ATCC 52814</strain>
    </source>
</reference>
<dbReference type="Proteomes" id="UP000242414">
    <property type="component" value="Unassembled WGS sequence"/>
</dbReference>
<dbReference type="EMBL" id="KV921877">
    <property type="protein sequence ID" value="ORE09288.1"/>
    <property type="molecule type" value="Genomic_DNA"/>
</dbReference>
<gene>
    <name evidence="1" type="ORF">BCV72DRAFT_302878</name>
</gene>
<evidence type="ECO:0000313" key="1">
    <source>
        <dbReference type="EMBL" id="ORE09288.1"/>
    </source>
</evidence>
<dbReference type="AlphaFoldDB" id="A0A1X0RBP6"/>
<dbReference type="VEuPathDB" id="FungiDB:BCV72DRAFT_302878"/>
<name>A0A1X0RBP6_RHIZD</name>
<accession>A0A1X0RBP6</accession>
<sequence length="263" mass="30034">MTVIHTETHLTSDPVYSEGFAYFNVALSNISVECHIHREEAINYLRENKIRTGDLIKIGGVFITETKPDQAHYLNVNSICLASSDRSNNKRRKTLHDAGVSSNVFNDKCVSCVFRRLDEHIDQRVRSTLLLASNSALRRSSNGIYTEFTGSFSEYFFMIYGEASYVTFMISQHLIPNDAIAEEFQKQRTEMFDNVTRAYTIFTEMSHQGISEVGLSNFVSSVTSLIEKIYRLKQFYNVHVPVGLVIDTTIPLPSTIYHNYIKE</sequence>
<protein>
    <submittedName>
        <fullName evidence="1">Uncharacterized protein</fullName>
    </submittedName>
</protein>
<dbReference type="OrthoDB" id="2259354at2759"/>
<organism evidence="1">
    <name type="scientific">Rhizopus microsporus var. microsporus</name>
    <dbReference type="NCBI Taxonomy" id="86635"/>
    <lineage>
        <taxon>Eukaryota</taxon>
        <taxon>Fungi</taxon>
        <taxon>Fungi incertae sedis</taxon>
        <taxon>Mucoromycota</taxon>
        <taxon>Mucoromycotina</taxon>
        <taxon>Mucoromycetes</taxon>
        <taxon>Mucorales</taxon>
        <taxon>Mucorineae</taxon>
        <taxon>Rhizopodaceae</taxon>
        <taxon>Rhizopus</taxon>
    </lineage>
</organism>